<dbReference type="PANTHER" id="PTHR35369">
    <property type="entry name" value="BLR3025 PROTEIN-RELATED"/>
    <property type="match status" value="1"/>
</dbReference>
<dbReference type="Gene3D" id="3.30.70.270">
    <property type="match status" value="1"/>
</dbReference>
<proteinExistence type="inferred from homology"/>
<protein>
    <recommendedName>
        <fullName evidence="4">UmuC domain-containing protein</fullName>
    </recommendedName>
</protein>
<evidence type="ECO:0000256" key="3">
    <source>
        <dbReference type="ARBA" id="ARBA00025589"/>
    </source>
</evidence>
<keyword evidence="2" id="KW-0227">DNA damage</keyword>
<keyword evidence="6" id="KW-1185">Reference proteome</keyword>
<dbReference type="Pfam" id="PF21999">
    <property type="entry name" value="IMS_HHH_1"/>
    <property type="match status" value="1"/>
</dbReference>
<accession>A0ABW3XWX8</accession>
<evidence type="ECO:0000313" key="6">
    <source>
        <dbReference type="Proteomes" id="UP001597058"/>
    </source>
</evidence>
<dbReference type="InterPro" id="IPR043502">
    <property type="entry name" value="DNA/RNA_pol_sf"/>
</dbReference>
<gene>
    <name evidence="5" type="ORF">ACFQ5X_45760</name>
</gene>
<comment type="function">
    <text evidence="3">Poorly processive, error-prone DNA polymerase involved in untargeted mutagenesis. Copies undamaged DNA at stalled replication forks, which arise in vivo from mismatched or misaligned primer ends. These misaligned primers can be extended by PolIV. Exhibits no 3'-5' exonuclease (proofreading) activity. May be involved in translesional synthesis, in conjunction with the beta clamp from PolIII.</text>
</comment>
<dbReference type="PANTHER" id="PTHR35369:SF2">
    <property type="entry name" value="BLR3025 PROTEIN"/>
    <property type="match status" value="1"/>
</dbReference>
<evidence type="ECO:0000259" key="4">
    <source>
        <dbReference type="PROSITE" id="PS50173"/>
    </source>
</evidence>
<feature type="non-terminal residue" evidence="5">
    <location>
        <position position="176"/>
    </location>
</feature>
<dbReference type="InterPro" id="IPR001126">
    <property type="entry name" value="UmuC"/>
</dbReference>
<dbReference type="InterPro" id="IPR043128">
    <property type="entry name" value="Rev_trsase/Diguanyl_cyclase"/>
</dbReference>
<comment type="caution">
    <text evidence="5">The sequence shown here is derived from an EMBL/GenBank/DDBJ whole genome shotgun (WGS) entry which is preliminary data.</text>
</comment>
<name>A0ABW3XWX8_9ACTN</name>
<dbReference type="Gene3D" id="1.10.150.20">
    <property type="entry name" value="5' to 3' exonuclease, C-terminal subdomain"/>
    <property type="match status" value="1"/>
</dbReference>
<reference evidence="6" key="1">
    <citation type="journal article" date="2019" name="Int. J. Syst. Evol. Microbiol.">
        <title>The Global Catalogue of Microorganisms (GCM) 10K type strain sequencing project: providing services to taxonomists for standard genome sequencing and annotation.</title>
        <authorList>
            <consortium name="The Broad Institute Genomics Platform"/>
            <consortium name="The Broad Institute Genome Sequencing Center for Infectious Disease"/>
            <person name="Wu L."/>
            <person name="Ma J."/>
        </authorList>
    </citation>
    <scope>NUCLEOTIDE SEQUENCE [LARGE SCALE GENOMIC DNA]</scope>
    <source>
        <strain evidence="6">CGMCC 4.7020</strain>
    </source>
</reference>
<dbReference type="EMBL" id="JBHTMM010000154">
    <property type="protein sequence ID" value="MFD1313039.1"/>
    <property type="molecule type" value="Genomic_DNA"/>
</dbReference>
<dbReference type="PROSITE" id="PS50173">
    <property type="entry name" value="UMUC"/>
    <property type="match status" value="1"/>
</dbReference>
<dbReference type="Pfam" id="PF00817">
    <property type="entry name" value="IMS"/>
    <property type="match status" value="1"/>
</dbReference>
<evidence type="ECO:0000256" key="1">
    <source>
        <dbReference type="ARBA" id="ARBA00010945"/>
    </source>
</evidence>
<dbReference type="Proteomes" id="UP001597058">
    <property type="component" value="Unassembled WGS sequence"/>
</dbReference>
<evidence type="ECO:0000313" key="5">
    <source>
        <dbReference type="EMBL" id="MFD1313039.1"/>
    </source>
</evidence>
<sequence>MSGHGHRTVLQLRFVLPTDGDAGLIEGVRSLLENITPRVQIIEPDMAVLDLTGALPYWKRDARGLTELIQMRTLALLGLHSAAAVGPNRMLAAMACNLTPPDRRTIIDHSPDAVAAFLRPRPVRELPGVGSKMAATLASYGLHRVGDVADLPPATLQRLLGARAGRTLHERALGRD</sequence>
<comment type="similarity">
    <text evidence="1">Belongs to the DNA polymerase type-Y family.</text>
</comment>
<organism evidence="5 6">
    <name type="scientific">Streptomyces kaempferi</name>
    <dbReference type="NCBI Taxonomy" id="333725"/>
    <lineage>
        <taxon>Bacteria</taxon>
        <taxon>Bacillati</taxon>
        <taxon>Actinomycetota</taxon>
        <taxon>Actinomycetes</taxon>
        <taxon>Kitasatosporales</taxon>
        <taxon>Streptomycetaceae</taxon>
        <taxon>Streptomyces</taxon>
    </lineage>
</organism>
<evidence type="ECO:0000256" key="2">
    <source>
        <dbReference type="ARBA" id="ARBA00022763"/>
    </source>
</evidence>
<dbReference type="InterPro" id="IPR050356">
    <property type="entry name" value="SulA_CellDiv_inhibitor"/>
</dbReference>
<dbReference type="InterPro" id="IPR053848">
    <property type="entry name" value="IMS_HHH_1"/>
</dbReference>
<dbReference type="SUPFAM" id="SSF56672">
    <property type="entry name" value="DNA/RNA polymerases"/>
    <property type="match status" value="1"/>
</dbReference>
<feature type="domain" description="UmuC" evidence="4">
    <location>
        <begin position="28"/>
        <end position="130"/>
    </location>
</feature>